<feature type="compositionally biased region" description="Basic and acidic residues" evidence="1">
    <location>
        <begin position="263"/>
        <end position="276"/>
    </location>
</feature>
<comment type="caution">
    <text evidence="2">The sequence shown here is derived from an EMBL/GenBank/DDBJ whole genome shotgun (WGS) entry which is preliminary data.</text>
</comment>
<evidence type="ECO:0000313" key="3">
    <source>
        <dbReference type="Proteomes" id="UP000054773"/>
    </source>
</evidence>
<dbReference type="AlphaFoldDB" id="A0A0W0TW40"/>
<dbReference type="Proteomes" id="UP000054773">
    <property type="component" value="Unassembled WGS sequence"/>
</dbReference>
<evidence type="ECO:0000313" key="2">
    <source>
        <dbReference type="EMBL" id="KTC99627.1"/>
    </source>
</evidence>
<reference evidence="2 3" key="1">
    <citation type="submission" date="2015-11" db="EMBL/GenBank/DDBJ databases">
        <title>Genomic analysis of 38 Legionella species identifies large and diverse effector repertoires.</title>
        <authorList>
            <person name="Burstein D."/>
            <person name="Amaro F."/>
            <person name="Zusman T."/>
            <person name="Lifshitz Z."/>
            <person name="Cohen O."/>
            <person name="Gilbert J.A."/>
            <person name="Pupko T."/>
            <person name="Shuman H.A."/>
            <person name="Segal G."/>
        </authorList>
    </citation>
    <scope>NUCLEOTIDE SEQUENCE [LARGE SCALE GENOMIC DNA]</scope>
    <source>
        <strain evidence="2 3">SE-32A-C8</strain>
    </source>
</reference>
<dbReference type="PATRIC" id="fig|448.7.peg.547"/>
<dbReference type="RefSeq" id="WP_058525695.1">
    <property type="nucleotide sequence ID" value="NZ_CAAAHY010000001.1"/>
</dbReference>
<gene>
    <name evidence="2" type="ORF">Lery_0528</name>
</gene>
<evidence type="ECO:0000256" key="1">
    <source>
        <dbReference type="SAM" id="MobiDB-lite"/>
    </source>
</evidence>
<feature type="region of interest" description="Disordered" evidence="1">
    <location>
        <begin position="255"/>
        <end position="301"/>
    </location>
</feature>
<proteinExistence type="predicted"/>
<feature type="compositionally biased region" description="Polar residues" evidence="1">
    <location>
        <begin position="278"/>
        <end position="293"/>
    </location>
</feature>
<protein>
    <submittedName>
        <fullName evidence="2">Uncharacterized protein</fullName>
    </submittedName>
</protein>
<keyword evidence="3" id="KW-1185">Reference proteome</keyword>
<name>A0A0W0TW40_LEGER</name>
<dbReference type="EMBL" id="LNYA01000003">
    <property type="protein sequence ID" value="KTC99627.1"/>
    <property type="molecule type" value="Genomic_DNA"/>
</dbReference>
<dbReference type="OrthoDB" id="5654080at2"/>
<sequence>MPRQMLYSNDMNSITEKHLTGNSEWEKKDVLVPVSFIEMNVTYFYNKDKNFVIIASPLAVNEGAGDAVEPSYEATIRSIENQVGNGHFGIGCSLLGKGTGERHYIALFKEKGAHGKISMFDSKISAPNQFFNSSESPSFFEKARGFIKAPFKALGLWAFGIGKEIKSSFLGKDVIVHRLATQPFFDGVSCGFHASGAVLMMADLIGKGVTTTEEITSSITSDKCLDLKSETLLKGENEIIPVMNSSLGSLISSKGHNSGKSCGQDDEKKNEIKATDSDVLTGQGKTFSEVNETSSHEPKFF</sequence>
<organism evidence="2 3">
    <name type="scientific">Legionella erythra</name>
    <dbReference type="NCBI Taxonomy" id="448"/>
    <lineage>
        <taxon>Bacteria</taxon>
        <taxon>Pseudomonadati</taxon>
        <taxon>Pseudomonadota</taxon>
        <taxon>Gammaproteobacteria</taxon>
        <taxon>Legionellales</taxon>
        <taxon>Legionellaceae</taxon>
        <taxon>Legionella</taxon>
    </lineage>
</organism>
<accession>A0A0W0TW40</accession>